<dbReference type="PATRIC" id="fig|67356.5.peg.7220"/>
<evidence type="ECO:0000313" key="2">
    <source>
        <dbReference type="EMBL" id="KOG30511.1"/>
    </source>
</evidence>
<keyword evidence="3" id="KW-1185">Reference proteome</keyword>
<dbReference type="AlphaFoldDB" id="A0A0L8KX45"/>
<dbReference type="Proteomes" id="UP000037251">
    <property type="component" value="Unassembled WGS sequence"/>
</dbReference>
<reference evidence="3" key="1">
    <citation type="submission" date="2015-07" db="EMBL/GenBank/DDBJ databases">
        <authorList>
            <person name="Ju K.-S."/>
            <person name="Doroghazi J.R."/>
            <person name="Metcalf W.W."/>
        </authorList>
    </citation>
    <scope>NUCLEOTIDE SEQUENCE [LARGE SCALE GENOMIC DNA]</scope>
    <source>
        <strain evidence="3">NRRL 2290</strain>
    </source>
</reference>
<evidence type="ECO:0000256" key="1">
    <source>
        <dbReference type="SAM" id="MobiDB-lite"/>
    </source>
</evidence>
<evidence type="ECO:0000313" key="3">
    <source>
        <dbReference type="Proteomes" id="UP000037251"/>
    </source>
</evidence>
<proteinExistence type="predicted"/>
<comment type="caution">
    <text evidence="2">The sequence shown here is derived from an EMBL/GenBank/DDBJ whole genome shotgun (WGS) entry which is preliminary data.</text>
</comment>
<gene>
    <name evidence="2" type="ORF">ADK37_33745</name>
</gene>
<protein>
    <submittedName>
        <fullName evidence="2">Uncharacterized protein</fullName>
    </submittedName>
</protein>
<dbReference type="STRING" id="67356.AQJ84_00185"/>
<sequence length="66" mass="6789">MGPWAEEAVMSEEFVPPQAGSGQPKGLLQQMEELMASLNADLSALDADMQSAGGAGRLPLEDGEAG</sequence>
<organism evidence="2 3">
    <name type="scientific">Streptomyces resistomycificus</name>
    <dbReference type="NCBI Taxonomy" id="67356"/>
    <lineage>
        <taxon>Bacteria</taxon>
        <taxon>Bacillati</taxon>
        <taxon>Actinomycetota</taxon>
        <taxon>Actinomycetes</taxon>
        <taxon>Kitasatosporales</taxon>
        <taxon>Streptomycetaceae</taxon>
        <taxon>Streptomyces</taxon>
        <taxon>Streptomyces aurantiacus group</taxon>
    </lineage>
</organism>
<name>A0A0L8KX45_9ACTN</name>
<dbReference type="EMBL" id="LGUS01000210">
    <property type="protein sequence ID" value="KOG30511.1"/>
    <property type="molecule type" value="Genomic_DNA"/>
</dbReference>
<accession>A0A0L8KX45</accession>
<dbReference type="eggNOG" id="ENOG5031XEG">
    <property type="taxonomic scope" value="Bacteria"/>
</dbReference>
<feature type="region of interest" description="Disordered" evidence="1">
    <location>
        <begin position="1"/>
        <end position="25"/>
    </location>
</feature>